<evidence type="ECO:0000256" key="4">
    <source>
        <dbReference type="ARBA" id="ARBA00022741"/>
    </source>
</evidence>
<dbReference type="InterPro" id="IPR002314">
    <property type="entry name" value="aa-tRNA-synt_IIb"/>
</dbReference>
<keyword evidence="5" id="KW-0067">ATP-binding</keyword>
<dbReference type="Gene3D" id="3.30.930.10">
    <property type="entry name" value="Bira Bifunctional Protein, Domain 2"/>
    <property type="match status" value="2"/>
</dbReference>
<evidence type="ECO:0000313" key="12">
    <source>
        <dbReference type="Proteomes" id="UP000054302"/>
    </source>
</evidence>
<proteinExistence type="inferred from homology"/>
<dbReference type="Proteomes" id="UP000054302">
    <property type="component" value="Unassembled WGS sequence"/>
</dbReference>
<dbReference type="HOGENOM" id="CLU_016739_0_0_1"/>
<dbReference type="InterPro" id="IPR050062">
    <property type="entry name" value="Pro-tRNA_synthetase"/>
</dbReference>
<dbReference type="InterPro" id="IPR002316">
    <property type="entry name" value="Pro-tRNA-ligase_IIa"/>
</dbReference>
<protein>
    <recommendedName>
        <fullName evidence="2">proline--tRNA ligase</fullName>
        <ecNumber evidence="2">6.1.1.15</ecNumber>
    </recommendedName>
    <alternativeName>
        <fullName evidence="8">Prolyl-tRNA synthetase</fullName>
    </alternativeName>
</protein>
<dbReference type="EC" id="6.1.1.15" evidence="2"/>
<dbReference type="NCBIfam" id="TIGR00409">
    <property type="entry name" value="proS_fam_II"/>
    <property type="match status" value="1"/>
</dbReference>
<dbReference type="Gene3D" id="3.40.50.800">
    <property type="entry name" value="Anticodon-binding domain"/>
    <property type="match status" value="1"/>
</dbReference>
<dbReference type="GO" id="GO:0005739">
    <property type="term" value="C:mitochondrion"/>
    <property type="evidence" value="ECO:0007669"/>
    <property type="project" value="TreeGrafter"/>
</dbReference>
<dbReference type="VEuPathDB" id="FungiDB:PV10_04826"/>
<evidence type="ECO:0000256" key="3">
    <source>
        <dbReference type="ARBA" id="ARBA00022598"/>
    </source>
</evidence>
<sequence length="611" mass="69083">MRLRIIAQAGQRPKAGRPCCQYGSVRFNHTDSRQRLSSFWIPHVRVEVKEGAVTDATTLLMQAGYVRQTYAGIFHMLPLGLRVQEKLERLIDKYMRSLGASKVSLSSVSSQALWAKSGRLQSDSEFFKFKDRRKISLLLAPTHEEEITTLMAPAVTSPKSLPVRLYQIGRKYRDELRPRGGLLRGREFLMKDLYTFDATEQDAHRTYDEIRQGYRNFLDELTVKYVEVRADSGNMGGNLSHEYHFPNHAGEDQILTCSECDLARNEEYVDQTPILSVQNLQDVPVAGSIQDKPIPSFRKDYVSKDGLTLVRTFAPRKQSEPGSETAPRQEINSYILKAILNRMVELDTGVENPLKRFNQARTSTQLEKIPQKPTVYYILDSQVSFDDISEQVQADVKEFSADMQYFVVQTAEGSPNPIRLRKLQQGDPCPQCDSGKIDIQHAIEIGHTFHLGTRYSSKLGLNVSIEGHEGQHNQVKTPVEMGCHGIGVSRLIAAVASCLSDNYGLNWPRVIAPFEVAILSHRTEEAKLAEELYDNLSCVPGNPVDSIIDDRLNTLPFKMKDADMIGYPILLILGKGLKDNKVEVQCRRLKFREQIETNFVVPVVQGLLQRL</sequence>
<dbReference type="Pfam" id="PF03129">
    <property type="entry name" value="HGTP_anticodon"/>
    <property type="match status" value="1"/>
</dbReference>
<evidence type="ECO:0000256" key="9">
    <source>
        <dbReference type="ARBA" id="ARBA00047671"/>
    </source>
</evidence>
<dbReference type="InterPro" id="IPR006195">
    <property type="entry name" value="aa-tRNA-synth_II"/>
</dbReference>
<gene>
    <name evidence="11" type="ORF">PV10_04826</name>
</gene>
<comment type="catalytic activity">
    <reaction evidence="9">
        <text>tRNA(Pro) + L-proline + ATP = L-prolyl-tRNA(Pro) + AMP + diphosphate</text>
        <dbReference type="Rhea" id="RHEA:14305"/>
        <dbReference type="Rhea" id="RHEA-COMP:9700"/>
        <dbReference type="Rhea" id="RHEA-COMP:9702"/>
        <dbReference type="ChEBI" id="CHEBI:30616"/>
        <dbReference type="ChEBI" id="CHEBI:33019"/>
        <dbReference type="ChEBI" id="CHEBI:60039"/>
        <dbReference type="ChEBI" id="CHEBI:78442"/>
        <dbReference type="ChEBI" id="CHEBI:78532"/>
        <dbReference type="ChEBI" id="CHEBI:456215"/>
        <dbReference type="EC" id="6.1.1.15"/>
    </reaction>
</comment>
<dbReference type="GO" id="GO:0004827">
    <property type="term" value="F:proline-tRNA ligase activity"/>
    <property type="evidence" value="ECO:0007669"/>
    <property type="project" value="UniProtKB-EC"/>
</dbReference>
<dbReference type="OMA" id="NCDYAAN"/>
<organism evidence="11 12">
    <name type="scientific">Exophiala mesophila</name>
    <name type="common">Black yeast-like fungus</name>
    <dbReference type="NCBI Taxonomy" id="212818"/>
    <lineage>
        <taxon>Eukaryota</taxon>
        <taxon>Fungi</taxon>
        <taxon>Dikarya</taxon>
        <taxon>Ascomycota</taxon>
        <taxon>Pezizomycotina</taxon>
        <taxon>Eurotiomycetes</taxon>
        <taxon>Chaetothyriomycetidae</taxon>
        <taxon>Chaetothyriales</taxon>
        <taxon>Herpotrichiellaceae</taxon>
        <taxon>Exophiala</taxon>
    </lineage>
</organism>
<evidence type="ECO:0000256" key="8">
    <source>
        <dbReference type="ARBA" id="ARBA00029731"/>
    </source>
</evidence>
<dbReference type="PROSITE" id="PS50862">
    <property type="entry name" value="AA_TRNA_LIGASE_II"/>
    <property type="match status" value="1"/>
</dbReference>
<dbReference type="SUPFAM" id="SSF55681">
    <property type="entry name" value="Class II aaRS and biotin synthetases"/>
    <property type="match status" value="1"/>
</dbReference>
<keyword evidence="6" id="KW-0648">Protein biosynthesis</keyword>
<keyword evidence="7" id="KW-0030">Aminoacyl-tRNA synthetase</keyword>
<evidence type="ECO:0000256" key="5">
    <source>
        <dbReference type="ARBA" id="ARBA00022840"/>
    </source>
</evidence>
<keyword evidence="4" id="KW-0547">Nucleotide-binding</keyword>
<dbReference type="AlphaFoldDB" id="A0A0D1WW82"/>
<dbReference type="GO" id="GO:0006433">
    <property type="term" value="P:prolyl-tRNA aminoacylation"/>
    <property type="evidence" value="ECO:0007669"/>
    <property type="project" value="InterPro"/>
</dbReference>
<dbReference type="InterPro" id="IPR036621">
    <property type="entry name" value="Anticodon-bd_dom_sf"/>
</dbReference>
<evidence type="ECO:0000313" key="11">
    <source>
        <dbReference type="EMBL" id="KIV93625.1"/>
    </source>
</evidence>
<dbReference type="PANTHER" id="PTHR42753:SF2">
    <property type="entry name" value="PROLINE--TRNA LIGASE"/>
    <property type="match status" value="1"/>
</dbReference>
<dbReference type="GeneID" id="27322671"/>
<evidence type="ECO:0000256" key="7">
    <source>
        <dbReference type="ARBA" id="ARBA00023146"/>
    </source>
</evidence>
<dbReference type="GO" id="GO:0005524">
    <property type="term" value="F:ATP binding"/>
    <property type="evidence" value="ECO:0007669"/>
    <property type="project" value="UniProtKB-KW"/>
</dbReference>
<dbReference type="PRINTS" id="PR01046">
    <property type="entry name" value="TRNASYNTHPRO"/>
</dbReference>
<dbReference type="OrthoDB" id="10267474at2759"/>
<keyword evidence="3 11" id="KW-0436">Ligase</keyword>
<dbReference type="InterPro" id="IPR004154">
    <property type="entry name" value="Anticodon-bd"/>
</dbReference>
<dbReference type="RefSeq" id="XP_016225199.1">
    <property type="nucleotide sequence ID" value="XM_016369411.1"/>
</dbReference>
<dbReference type="EMBL" id="KN847522">
    <property type="protein sequence ID" value="KIV93625.1"/>
    <property type="molecule type" value="Genomic_DNA"/>
</dbReference>
<reference evidence="11 12" key="1">
    <citation type="submission" date="2015-01" db="EMBL/GenBank/DDBJ databases">
        <title>The Genome Sequence of Exophiala mesophila CBS40295.</title>
        <authorList>
            <consortium name="The Broad Institute Genomics Platform"/>
            <person name="Cuomo C."/>
            <person name="de Hoog S."/>
            <person name="Gorbushina A."/>
            <person name="Stielow B."/>
            <person name="Teixiera M."/>
            <person name="Abouelleil A."/>
            <person name="Chapman S.B."/>
            <person name="Priest M."/>
            <person name="Young S.K."/>
            <person name="Wortman J."/>
            <person name="Nusbaum C."/>
            <person name="Birren B."/>
        </authorList>
    </citation>
    <scope>NUCLEOTIDE SEQUENCE [LARGE SCALE GENOMIC DNA]</scope>
    <source>
        <strain evidence="11 12">CBS 40295</strain>
    </source>
</reference>
<dbReference type="SUPFAM" id="SSF52954">
    <property type="entry name" value="Class II aaRS ABD-related"/>
    <property type="match status" value="1"/>
</dbReference>
<dbReference type="InterPro" id="IPR045864">
    <property type="entry name" value="aa-tRNA-synth_II/BPL/LPL"/>
</dbReference>
<evidence type="ECO:0000256" key="6">
    <source>
        <dbReference type="ARBA" id="ARBA00022917"/>
    </source>
</evidence>
<dbReference type="Pfam" id="PF00587">
    <property type="entry name" value="tRNA-synt_2b"/>
    <property type="match status" value="1"/>
</dbReference>
<dbReference type="STRING" id="212818.A0A0D1WW82"/>
<dbReference type="PANTHER" id="PTHR42753">
    <property type="entry name" value="MITOCHONDRIAL RIBOSOME PROTEIN L39/PROLYL-TRNA LIGASE FAMILY MEMBER"/>
    <property type="match status" value="1"/>
</dbReference>
<comment type="similarity">
    <text evidence="1">Belongs to the class-II aminoacyl-tRNA synthetase family.</text>
</comment>
<accession>A0A0D1WW82</accession>
<name>A0A0D1WW82_EXOME</name>
<feature type="domain" description="Aminoacyl-transfer RNA synthetases class-II family profile" evidence="10">
    <location>
        <begin position="80"/>
        <end position="508"/>
    </location>
</feature>
<evidence type="ECO:0000259" key="10">
    <source>
        <dbReference type="PROSITE" id="PS50862"/>
    </source>
</evidence>
<keyword evidence="12" id="KW-1185">Reference proteome</keyword>
<evidence type="ECO:0000256" key="2">
    <source>
        <dbReference type="ARBA" id="ARBA00012831"/>
    </source>
</evidence>
<evidence type="ECO:0000256" key="1">
    <source>
        <dbReference type="ARBA" id="ARBA00008226"/>
    </source>
</evidence>
<dbReference type="InterPro" id="IPR004500">
    <property type="entry name" value="Pro-tRNA-synth_IIa_bac-type"/>
</dbReference>